<feature type="chain" id="PRO_5045298464" evidence="2">
    <location>
        <begin position="20"/>
        <end position="321"/>
    </location>
</feature>
<keyword evidence="2" id="KW-0732">Signal</keyword>
<gene>
    <name evidence="4" type="ORF">ACFO0D_11805</name>
</gene>
<evidence type="ECO:0000256" key="1">
    <source>
        <dbReference type="SAM" id="MobiDB-lite"/>
    </source>
</evidence>
<name>A0ABV9I9L7_9DEIO</name>
<protein>
    <submittedName>
        <fullName evidence="4">DUF4384 domain-containing protein</fullName>
    </submittedName>
</protein>
<evidence type="ECO:0000259" key="3">
    <source>
        <dbReference type="Pfam" id="PF14326"/>
    </source>
</evidence>
<dbReference type="PANTHER" id="PTHR36194">
    <property type="entry name" value="S-LAYER-LIKE PROTEIN"/>
    <property type="match status" value="1"/>
</dbReference>
<dbReference type="Pfam" id="PF14326">
    <property type="entry name" value="DUF4384"/>
    <property type="match status" value="1"/>
</dbReference>
<accession>A0ABV9I9L7</accession>
<feature type="domain" description="DUF4384" evidence="3">
    <location>
        <begin position="55"/>
        <end position="135"/>
    </location>
</feature>
<reference evidence="5" key="1">
    <citation type="journal article" date="2019" name="Int. J. Syst. Evol. Microbiol.">
        <title>The Global Catalogue of Microorganisms (GCM) 10K type strain sequencing project: providing services to taxonomists for standard genome sequencing and annotation.</title>
        <authorList>
            <consortium name="The Broad Institute Genomics Platform"/>
            <consortium name="The Broad Institute Genome Sequencing Center for Infectious Disease"/>
            <person name="Wu L."/>
            <person name="Ma J."/>
        </authorList>
    </citation>
    <scope>NUCLEOTIDE SEQUENCE [LARGE SCALE GENOMIC DNA]</scope>
    <source>
        <strain evidence="5">CCUG 55995</strain>
    </source>
</reference>
<evidence type="ECO:0000313" key="4">
    <source>
        <dbReference type="EMBL" id="MFC4639022.1"/>
    </source>
</evidence>
<organism evidence="4 5">
    <name type="scientific">Deinococcus hohokamensis</name>
    <dbReference type="NCBI Taxonomy" id="309883"/>
    <lineage>
        <taxon>Bacteria</taxon>
        <taxon>Thermotogati</taxon>
        <taxon>Deinococcota</taxon>
        <taxon>Deinococci</taxon>
        <taxon>Deinococcales</taxon>
        <taxon>Deinococcaceae</taxon>
        <taxon>Deinococcus</taxon>
    </lineage>
</organism>
<evidence type="ECO:0000256" key="2">
    <source>
        <dbReference type="SAM" id="SignalP"/>
    </source>
</evidence>
<sequence length="321" mass="34118">MNKLLILSAGLSLWPVAAAAPSLSAQSIIVNPVASPVGVRVWTDRDPSGTRTPEYAPGEKIRLYTTVSQDSYVYLFNVDPQGKVDLILPNRFQGGGNFLKANVVKAFPAAGDPFSFDIAAPYGLNKVLALASRTPLNLDQIATFKSQQSSFAAVNVQGQSGLAQALSIVVRPIAQDSWDSATAFYTVVNRAPTAVTPAPPVATPLATAPARPGAIQPLPQSAPVAAAPAAPKTAQALSIAVKPSSPWGSAREWKTTLDNRRTVAQVHAEYSALLKAEGYTLVTTRTKNKEMTSEYRNARGGKAELSVKQKGNRTEVKVERK</sequence>
<comment type="caution">
    <text evidence="4">The sequence shown here is derived from an EMBL/GenBank/DDBJ whole genome shotgun (WGS) entry which is preliminary data.</text>
</comment>
<dbReference type="RefSeq" id="WP_380062023.1">
    <property type="nucleotide sequence ID" value="NZ_JBHSEI010000008.1"/>
</dbReference>
<proteinExistence type="predicted"/>
<dbReference type="Proteomes" id="UP001595952">
    <property type="component" value="Unassembled WGS sequence"/>
</dbReference>
<dbReference type="EMBL" id="JBHSEI010000008">
    <property type="protein sequence ID" value="MFC4639022.1"/>
    <property type="molecule type" value="Genomic_DNA"/>
</dbReference>
<dbReference type="PANTHER" id="PTHR36194:SF1">
    <property type="entry name" value="S-LAYER-LIKE PROTEIN"/>
    <property type="match status" value="1"/>
</dbReference>
<keyword evidence="5" id="KW-1185">Reference proteome</keyword>
<dbReference type="InterPro" id="IPR025493">
    <property type="entry name" value="DUF4384"/>
</dbReference>
<feature type="region of interest" description="Disordered" evidence="1">
    <location>
        <begin position="290"/>
        <end position="321"/>
    </location>
</feature>
<evidence type="ECO:0000313" key="5">
    <source>
        <dbReference type="Proteomes" id="UP001595952"/>
    </source>
</evidence>
<feature type="signal peptide" evidence="2">
    <location>
        <begin position="1"/>
        <end position="19"/>
    </location>
</feature>